<gene>
    <name evidence="3" type="ORF">CC80DRAFT_220501</name>
</gene>
<evidence type="ECO:0000313" key="3">
    <source>
        <dbReference type="EMBL" id="KAF1950948.1"/>
    </source>
</evidence>
<evidence type="ECO:0000256" key="1">
    <source>
        <dbReference type="SAM" id="MobiDB-lite"/>
    </source>
</evidence>
<dbReference type="AlphaFoldDB" id="A0A6A5TF50"/>
<evidence type="ECO:0000256" key="2">
    <source>
        <dbReference type="SAM" id="Phobius"/>
    </source>
</evidence>
<name>A0A6A5TF50_9PLEO</name>
<organism evidence="3 4">
    <name type="scientific">Byssothecium circinans</name>
    <dbReference type="NCBI Taxonomy" id="147558"/>
    <lineage>
        <taxon>Eukaryota</taxon>
        <taxon>Fungi</taxon>
        <taxon>Dikarya</taxon>
        <taxon>Ascomycota</taxon>
        <taxon>Pezizomycotina</taxon>
        <taxon>Dothideomycetes</taxon>
        <taxon>Pleosporomycetidae</taxon>
        <taxon>Pleosporales</taxon>
        <taxon>Massarineae</taxon>
        <taxon>Massarinaceae</taxon>
        <taxon>Byssothecium</taxon>
    </lineage>
</organism>
<feature type="compositionally biased region" description="Low complexity" evidence="1">
    <location>
        <begin position="132"/>
        <end position="143"/>
    </location>
</feature>
<dbReference type="Proteomes" id="UP000800035">
    <property type="component" value="Unassembled WGS sequence"/>
</dbReference>
<feature type="region of interest" description="Disordered" evidence="1">
    <location>
        <begin position="328"/>
        <end position="362"/>
    </location>
</feature>
<feature type="region of interest" description="Disordered" evidence="1">
    <location>
        <begin position="132"/>
        <end position="195"/>
    </location>
</feature>
<proteinExistence type="predicted"/>
<reference evidence="3" key="1">
    <citation type="journal article" date="2020" name="Stud. Mycol.">
        <title>101 Dothideomycetes genomes: a test case for predicting lifestyles and emergence of pathogens.</title>
        <authorList>
            <person name="Haridas S."/>
            <person name="Albert R."/>
            <person name="Binder M."/>
            <person name="Bloem J."/>
            <person name="Labutti K."/>
            <person name="Salamov A."/>
            <person name="Andreopoulos B."/>
            <person name="Baker S."/>
            <person name="Barry K."/>
            <person name="Bills G."/>
            <person name="Bluhm B."/>
            <person name="Cannon C."/>
            <person name="Castanera R."/>
            <person name="Culley D."/>
            <person name="Daum C."/>
            <person name="Ezra D."/>
            <person name="Gonzalez J."/>
            <person name="Henrissat B."/>
            <person name="Kuo A."/>
            <person name="Liang C."/>
            <person name="Lipzen A."/>
            <person name="Lutzoni F."/>
            <person name="Magnuson J."/>
            <person name="Mondo S."/>
            <person name="Nolan M."/>
            <person name="Ohm R."/>
            <person name="Pangilinan J."/>
            <person name="Park H.-J."/>
            <person name="Ramirez L."/>
            <person name="Alfaro M."/>
            <person name="Sun H."/>
            <person name="Tritt A."/>
            <person name="Yoshinaga Y."/>
            <person name="Zwiers L.-H."/>
            <person name="Turgeon B."/>
            <person name="Goodwin S."/>
            <person name="Spatafora J."/>
            <person name="Crous P."/>
            <person name="Grigoriev I."/>
        </authorList>
    </citation>
    <scope>NUCLEOTIDE SEQUENCE</scope>
    <source>
        <strain evidence="3">CBS 675.92</strain>
    </source>
</reference>
<protein>
    <submittedName>
        <fullName evidence="3">Uncharacterized protein</fullName>
    </submittedName>
</protein>
<sequence length="426" mass="47611">MVFHSSSMYMSRPRYHCLPVTPQQSYKRKSLGTLNFVIMIDAIEDKDAGIFTRSSVSDALKGMLCVGGFFFFPLAFLWSSWRVVTCLFLIAAVTVTVELLEDWLYAKSRRGRIAELEEELNKRVLHAEYKNGSLQTSQSTSSGPGRDGMRNGLTTLETLKSNRKDSRASLSGISLGSTTDVDSPTEQHSPAPESPRINLELSLSHAHKHIDVLQSANKHLNADLEASKRRVVSLEEGKLHLRQRLDRTQSFAANITRVVDELNAEPTSASGDKSERKRPAESVPRSCDVKHEAALHRSGLEASSPASREAEQYEFLGHLIAEEVRQLPRGASGRWDSTHSTKEKPPKRRPSAASGEYEGTSMESDILAAERELLVKRRITAAIDLAFNVSRKRGYFEDYARPWREDGGNEGGRGDRDRYVVVKCVY</sequence>
<evidence type="ECO:0000313" key="4">
    <source>
        <dbReference type="Proteomes" id="UP000800035"/>
    </source>
</evidence>
<keyword evidence="2" id="KW-0812">Transmembrane</keyword>
<feature type="compositionally biased region" description="Polar residues" evidence="1">
    <location>
        <begin position="168"/>
        <end position="188"/>
    </location>
</feature>
<keyword evidence="2" id="KW-0472">Membrane</keyword>
<feature type="transmembrane region" description="Helical" evidence="2">
    <location>
        <begin position="62"/>
        <end position="81"/>
    </location>
</feature>
<keyword evidence="4" id="KW-1185">Reference proteome</keyword>
<keyword evidence="2" id="KW-1133">Transmembrane helix</keyword>
<dbReference type="EMBL" id="ML977021">
    <property type="protein sequence ID" value="KAF1950948.1"/>
    <property type="molecule type" value="Genomic_DNA"/>
</dbReference>
<feature type="region of interest" description="Disordered" evidence="1">
    <location>
        <begin position="263"/>
        <end position="288"/>
    </location>
</feature>
<accession>A0A6A5TF50</accession>
<dbReference type="OrthoDB" id="10624786at2759"/>